<dbReference type="Proteomes" id="UP000425960">
    <property type="component" value="Chromosome"/>
</dbReference>
<accession>A0A5K7ZK89</accession>
<name>A0A5K7ZK89_9BACT</name>
<evidence type="ECO:0008006" key="3">
    <source>
        <dbReference type="Google" id="ProtNLM"/>
    </source>
</evidence>
<evidence type="ECO:0000313" key="2">
    <source>
        <dbReference type="Proteomes" id="UP000425960"/>
    </source>
</evidence>
<dbReference type="RefSeq" id="WP_155322397.1">
    <property type="nucleotide sequence ID" value="NZ_AP021876.1"/>
</dbReference>
<dbReference type="KEGG" id="dov:DSCO28_23600"/>
<protein>
    <recommendedName>
        <fullName evidence="3">Cytosolic protein</fullName>
    </recommendedName>
</protein>
<organism evidence="1 2">
    <name type="scientific">Desulfosarcina ovata subsp. sediminis</name>
    <dbReference type="NCBI Taxonomy" id="885957"/>
    <lineage>
        <taxon>Bacteria</taxon>
        <taxon>Pseudomonadati</taxon>
        <taxon>Thermodesulfobacteriota</taxon>
        <taxon>Desulfobacteria</taxon>
        <taxon>Desulfobacterales</taxon>
        <taxon>Desulfosarcinaceae</taxon>
        <taxon>Desulfosarcina</taxon>
    </lineage>
</organism>
<dbReference type="EMBL" id="AP021876">
    <property type="protein sequence ID" value="BBO81794.1"/>
    <property type="molecule type" value="Genomic_DNA"/>
</dbReference>
<proteinExistence type="predicted"/>
<evidence type="ECO:0000313" key="1">
    <source>
        <dbReference type="EMBL" id="BBO81794.1"/>
    </source>
</evidence>
<reference evidence="1 2" key="1">
    <citation type="submission" date="2019-11" db="EMBL/GenBank/DDBJ databases">
        <title>Comparative genomics of hydrocarbon-degrading Desulfosarcina strains.</title>
        <authorList>
            <person name="Watanabe M."/>
            <person name="Kojima H."/>
            <person name="Fukui M."/>
        </authorList>
    </citation>
    <scope>NUCLEOTIDE SEQUENCE [LARGE SCALE GENOMIC DNA]</scope>
    <source>
        <strain evidence="1 2">28bB2T</strain>
    </source>
</reference>
<sequence length="105" mass="11953">MKAGVYFTGTGPILILTTYGELNDPMLVNKLEQKGIRKFIAYEIPEALVKDKYGLQFNIIMGDLKQTDDLRVLDYDGHHVFYNFSLAELGAPVYHEKEDTVLKVI</sequence>
<dbReference type="AlphaFoldDB" id="A0A5K7ZK89"/>
<gene>
    <name evidence="1" type="ORF">DSCO28_23600</name>
</gene>